<dbReference type="GO" id="GO:0004844">
    <property type="term" value="F:uracil DNA N-glycosylase activity"/>
    <property type="evidence" value="ECO:0007669"/>
    <property type="project" value="UniProtKB-UniRule"/>
</dbReference>
<dbReference type="SMART" id="SM00986">
    <property type="entry name" value="UDG"/>
    <property type="match status" value="1"/>
</dbReference>
<dbReference type="NCBIfam" id="NF003592">
    <property type="entry name" value="PRK05254.1-5"/>
    <property type="match status" value="1"/>
</dbReference>
<reference evidence="13" key="1">
    <citation type="submission" date="2023-07" db="EMBL/GenBank/DDBJ databases">
        <title>A draft genome of Kazachstania heterogenica Y-27499.</title>
        <authorList>
            <person name="Donic C."/>
            <person name="Kralova J.S."/>
            <person name="Fidel L."/>
            <person name="Ben-Dor S."/>
            <person name="Jung S."/>
        </authorList>
    </citation>
    <scope>NUCLEOTIDE SEQUENCE [LARGE SCALE GENOMIC DNA]</scope>
    <source>
        <strain evidence="13">Y27499</strain>
    </source>
</reference>
<dbReference type="SMART" id="SM00987">
    <property type="entry name" value="UreE_C"/>
    <property type="match status" value="1"/>
</dbReference>
<dbReference type="GO" id="GO:0005739">
    <property type="term" value="C:mitochondrion"/>
    <property type="evidence" value="ECO:0007669"/>
    <property type="project" value="UniProtKB-SubCell"/>
</dbReference>
<dbReference type="NCBIfam" id="NF003588">
    <property type="entry name" value="PRK05254.1-1"/>
    <property type="match status" value="1"/>
</dbReference>
<dbReference type="InterPro" id="IPR005122">
    <property type="entry name" value="Uracil-DNA_glycosylase-like"/>
</dbReference>
<dbReference type="NCBIfam" id="NF003589">
    <property type="entry name" value="PRK05254.1-2"/>
    <property type="match status" value="1"/>
</dbReference>
<evidence type="ECO:0000313" key="12">
    <source>
        <dbReference type="EMBL" id="KAK5779174.1"/>
    </source>
</evidence>
<protein>
    <recommendedName>
        <fullName evidence="7 9">Uracil-DNA glycosylase</fullName>
        <shortName evidence="7">UDG</shortName>
        <ecNumber evidence="7 9">3.2.2.27</ecNumber>
    </recommendedName>
</protein>
<keyword evidence="3 7" id="KW-0378">Hydrolase</keyword>
<dbReference type="EC" id="3.2.2.27" evidence="7 9"/>
<dbReference type="AlphaFoldDB" id="A0AAN7ZS54"/>
<comment type="caution">
    <text evidence="12">The sequence shown here is derived from an EMBL/GenBank/DDBJ whole genome shotgun (WGS) entry which is preliminary data.</text>
</comment>
<evidence type="ECO:0000256" key="2">
    <source>
        <dbReference type="ARBA" id="ARBA00022763"/>
    </source>
</evidence>
<feature type="compositionally biased region" description="Basic and acidic residues" evidence="10">
    <location>
        <begin position="67"/>
        <end position="76"/>
    </location>
</feature>
<feature type="compositionally biased region" description="Polar residues" evidence="10">
    <location>
        <begin position="57"/>
        <end position="66"/>
    </location>
</feature>
<keyword evidence="4 7" id="KW-0496">Mitochondrion</keyword>
<feature type="active site" description="Proton acceptor" evidence="7 8">
    <location>
        <position position="172"/>
    </location>
</feature>
<dbReference type="InterPro" id="IPR002043">
    <property type="entry name" value="UDG_fam1"/>
</dbReference>
<name>A0AAN7ZS54_9SACH</name>
<evidence type="ECO:0000256" key="9">
    <source>
        <dbReference type="RuleBase" id="RU003780"/>
    </source>
</evidence>
<comment type="subcellular location">
    <subcellularLocation>
        <location evidence="7">Mitochondrion</location>
    </subcellularLocation>
    <subcellularLocation>
        <location evidence="7">Nucleus</location>
    </subcellularLocation>
</comment>
<comment type="catalytic activity">
    <reaction evidence="7 9">
        <text>Hydrolyzes single-stranded DNA or mismatched double-stranded DNA and polynucleotides, releasing free uracil.</text>
        <dbReference type="EC" id="3.2.2.27"/>
    </reaction>
</comment>
<evidence type="ECO:0000313" key="13">
    <source>
        <dbReference type="Proteomes" id="UP001306508"/>
    </source>
</evidence>
<accession>A0AAN7ZS54</accession>
<dbReference type="Pfam" id="PF03167">
    <property type="entry name" value="UDG"/>
    <property type="match status" value="1"/>
</dbReference>
<dbReference type="HAMAP" id="MF_00148">
    <property type="entry name" value="UDG"/>
    <property type="match status" value="1"/>
</dbReference>
<evidence type="ECO:0000256" key="10">
    <source>
        <dbReference type="SAM" id="MobiDB-lite"/>
    </source>
</evidence>
<dbReference type="NCBIfam" id="TIGR00628">
    <property type="entry name" value="ung"/>
    <property type="match status" value="1"/>
</dbReference>
<dbReference type="GO" id="GO:0005634">
    <property type="term" value="C:nucleus"/>
    <property type="evidence" value="ECO:0007669"/>
    <property type="project" value="UniProtKB-SubCell"/>
</dbReference>
<gene>
    <name evidence="7" type="primary">UNG1</name>
    <name evidence="12" type="ORF">RI543_003060</name>
</gene>
<comment type="similarity">
    <text evidence="1 7 9">Belongs to the uracil-DNA glycosylase (UDG) superfamily. UNG family.</text>
</comment>
<evidence type="ECO:0000256" key="3">
    <source>
        <dbReference type="ARBA" id="ARBA00022801"/>
    </source>
</evidence>
<dbReference type="InterPro" id="IPR018085">
    <property type="entry name" value="Ura-DNA_Glyclase_AS"/>
</dbReference>
<evidence type="ECO:0000256" key="8">
    <source>
        <dbReference type="PROSITE-ProRule" id="PRU10072"/>
    </source>
</evidence>
<evidence type="ECO:0000256" key="4">
    <source>
        <dbReference type="ARBA" id="ARBA00023128"/>
    </source>
</evidence>
<evidence type="ECO:0000256" key="7">
    <source>
        <dbReference type="HAMAP-Rule" id="MF_03166"/>
    </source>
</evidence>
<evidence type="ECO:0000256" key="1">
    <source>
        <dbReference type="ARBA" id="ARBA00008184"/>
    </source>
</evidence>
<organism evidence="12 13">
    <name type="scientific">Arxiozyma heterogenica</name>
    <dbReference type="NCBI Taxonomy" id="278026"/>
    <lineage>
        <taxon>Eukaryota</taxon>
        <taxon>Fungi</taxon>
        <taxon>Dikarya</taxon>
        <taxon>Ascomycota</taxon>
        <taxon>Saccharomycotina</taxon>
        <taxon>Saccharomycetes</taxon>
        <taxon>Saccharomycetales</taxon>
        <taxon>Saccharomycetaceae</taxon>
        <taxon>Arxiozyma</taxon>
    </lineage>
</organism>
<dbReference type="GO" id="GO:0097510">
    <property type="term" value="P:base-excision repair, AP site formation via deaminated base removal"/>
    <property type="evidence" value="ECO:0007669"/>
    <property type="project" value="TreeGrafter"/>
</dbReference>
<comment type="function">
    <text evidence="7 9">Excises uracil residues from the DNA which can arise as a result of misincorporation of dUMP residues by DNA polymerase or due to deamination of cytosine.</text>
</comment>
<dbReference type="FunFam" id="3.40.470.10:FF:000007">
    <property type="entry name" value="Uracil-DNA glycosylase"/>
    <property type="match status" value="1"/>
</dbReference>
<keyword evidence="2 7" id="KW-0227">DNA damage</keyword>
<evidence type="ECO:0000256" key="5">
    <source>
        <dbReference type="ARBA" id="ARBA00023204"/>
    </source>
</evidence>
<dbReference type="CDD" id="cd10027">
    <property type="entry name" value="UDG-F1-like"/>
    <property type="match status" value="1"/>
</dbReference>
<evidence type="ECO:0000259" key="11">
    <source>
        <dbReference type="SMART" id="SM00986"/>
    </source>
</evidence>
<proteinExistence type="inferred from homology"/>
<dbReference type="PROSITE" id="PS00130">
    <property type="entry name" value="U_DNA_GLYCOSYLASE"/>
    <property type="match status" value="1"/>
</dbReference>
<feature type="compositionally biased region" description="Low complexity" evidence="10">
    <location>
        <begin position="43"/>
        <end position="56"/>
    </location>
</feature>
<keyword evidence="13" id="KW-1185">Reference proteome</keyword>
<dbReference type="InterPro" id="IPR036895">
    <property type="entry name" value="Uracil-DNA_glycosylase-like_sf"/>
</dbReference>
<sequence length="361" mass="41447">MTTGKISKNTPVKKRQISIEDFFGKDNNKKVKTVHIVKTPISSPLSSTATISSTTSVEKPSSNDSHLPSDKIKEDNQPQDNETVVKDPKKNVLCQHLDPHKLSLLNLELLTMDHSWFMKLQSEFTKNYFLELKSFLQNEQASHTVFPPPRDIYSWTRLTPFDKVKVVIIGQDPYHNFNQAHGLAFSVKEPTPAPPSLKNIYRELKNNYPDFKIDNNRGDLSCWASQGVLLLNTSLTVRAHNANSHANHGWEVFTSKVVELLIKDRENNGRNLVFLLWGKNAINLVENLLKKVSKENKRDWRSFNNLLVLKSVHPSPLSANRGFFGNNHFKKINNWLYHEKKEKMIDWSVVPGCKIKEIEEK</sequence>
<feature type="domain" description="Uracil-DNA glycosylase-like" evidence="11">
    <location>
        <begin position="157"/>
        <end position="336"/>
    </location>
</feature>
<dbReference type="PANTHER" id="PTHR11264">
    <property type="entry name" value="URACIL-DNA GLYCOSYLASE"/>
    <property type="match status" value="1"/>
</dbReference>
<feature type="region of interest" description="Disordered" evidence="10">
    <location>
        <begin position="43"/>
        <end position="83"/>
    </location>
</feature>
<dbReference type="SUPFAM" id="SSF52141">
    <property type="entry name" value="Uracil-DNA glycosylase-like"/>
    <property type="match status" value="1"/>
</dbReference>
<dbReference type="EMBL" id="JAWIZZ010000047">
    <property type="protein sequence ID" value="KAK5779174.1"/>
    <property type="molecule type" value="Genomic_DNA"/>
</dbReference>
<evidence type="ECO:0000256" key="6">
    <source>
        <dbReference type="ARBA" id="ARBA00023242"/>
    </source>
</evidence>
<keyword evidence="6 7" id="KW-0539">Nucleus</keyword>
<dbReference type="PANTHER" id="PTHR11264:SF0">
    <property type="entry name" value="URACIL-DNA GLYCOSYLASE"/>
    <property type="match status" value="1"/>
</dbReference>
<keyword evidence="5 7" id="KW-0234">DNA repair</keyword>
<dbReference type="Gene3D" id="3.40.470.10">
    <property type="entry name" value="Uracil-DNA glycosylase-like domain"/>
    <property type="match status" value="1"/>
</dbReference>
<dbReference type="Proteomes" id="UP001306508">
    <property type="component" value="Unassembled WGS sequence"/>
</dbReference>